<dbReference type="InterPro" id="IPR036188">
    <property type="entry name" value="FAD/NAD-bd_sf"/>
</dbReference>
<gene>
    <name evidence="3" type="ORF">GFB56_05730</name>
</gene>
<keyword evidence="1" id="KW-0560">Oxidoreductase</keyword>
<name>A0AAW4FGZ0_9HYPH</name>
<dbReference type="GO" id="GO:0005737">
    <property type="term" value="C:cytoplasm"/>
    <property type="evidence" value="ECO:0007669"/>
    <property type="project" value="TreeGrafter"/>
</dbReference>
<evidence type="ECO:0000313" key="3">
    <source>
        <dbReference type="EMBL" id="MBM3090311.1"/>
    </source>
</evidence>
<proteinExistence type="predicted"/>
<comment type="caution">
    <text evidence="3">The sequence shown here is derived from an EMBL/GenBank/DDBJ whole genome shotgun (WGS) entry which is preliminary data.</text>
</comment>
<protein>
    <submittedName>
        <fullName evidence="3">FAD-dependent oxidoreductase</fullName>
    </submittedName>
</protein>
<dbReference type="RefSeq" id="WP_203527417.1">
    <property type="nucleotide sequence ID" value="NZ_CP083374.1"/>
</dbReference>
<reference evidence="3 4" key="1">
    <citation type="submission" date="2020-01" db="EMBL/GenBank/DDBJ databases">
        <title>Draft genome assembly of Ensifer adhaerens T173.</title>
        <authorList>
            <person name="Craig J.E."/>
            <person name="Stinchcombe J.R."/>
        </authorList>
    </citation>
    <scope>NUCLEOTIDE SEQUENCE [LARGE SCALE GENOMIC DNA]</scope>
    <source>
        <strain evidence="3 4">T173</strain>
    </source>
</reference>
<evidence type="ECO:0000313" key="4">
    <source>
        <dbReference type="Proteomes" id="UP000744980"/>
    </source>
</evidence>
<evidence type="ECO:0000256" key="1">
    <source>
        <dbReference type="ARBA" id="ARBA00023002"/>
    </source>
</evidence>
<dbReference type="Gene3D" id="3.30.9.10">
    <property type="entry name" value="D-Amino Acid Oxidase, subunit A, domain 2"/>
    <property type="match status" value="1"/>
</dbReference>
<dbReference type="Pfam" id="PF01266">
    <property type="entry name" value="DAO"/>
    <property type="match status" value="1"/>
</dbReference>
<dbReference type="SUPFAM" id="SSF54373">
    <property type="entry name" value="FAD-linked reductases, C-terminal domain"/>
    <property type="match status" value="1"/>
</dbReference>
<dbReference type="PANTHER" id="PTHR13847:SF289">
    <property type="entry name" value="GLYCINE OXIDASE"/>
    <property type="match status" value="1"/>
</dbReference>
<organism evidence="3 4">
    <name type="scientific">Ensifer canadensis</name>
    <dbReference type="NCBI Taxonomy" id="555315"/>
    <lineage>
        <taxon>Bacteria</taxon>
        <taxon>Pseudomonadati</taxon>
        <taxon>Pseudomonadota</taxon>
        <taxon>Alphaproteobacteria</taxon>
        <taxon>Hyphomicrobiales</taxon>
        <taxon>Rhizobiaceae</taxon>
        <taxon>Sinorhizobium/Ensifer group</taxon>
        <taxon>Ensifer</taxon>
    </lineage>
</organism>
<accession>A0AAW4FGZ0</accession>
<feature type="domain" description="FAD dependent oxidoreductase" evidence="2">
    <location>
        <begin position="10"/>
        <end position="348"/>
    </location>
</feature>
<dbReference type="PANTHER" id="PTHR13847">
    <property type="entry name" value="SARCOSINE DEHYDROGENASE-RELATED"/>
    <property type="match status" value="1"/>
</dbReference>
<keyword evidence="4" id="KW-1185">Reference proteome</keyword>
<dbReference type="SUPFAM" id="SSF51905">
    <property type="entry name" value="FAD/NAD(P)-binding domain"/>
    <property type="match status" value="1"/>
</dbReference>
<dbReference type="Gene3D" id="3.50.50.60">
    <property type="entry name" value="FAD/NAD(P)-binding domain"/>
    <property type="match status" value="1"/>
</dbReference>
<dbReference type="AlphaFoldDB" id="A0AAW4FGZ0"/>
<dbReference type="GO" id="GO:0016491">
    <property type="term" value="F:oxidoreductase activity"/>
    <property type="evidence" value="ECO:0007669"/>
    <property type="project" value="UniProtKB-KW"/>
</dbReference>
<dbReference type="Proteomes" id="UP000744980">
    <property type="component" value="Unassembled WGS sequence"/>
</dbReference>
<dbReference type="EMBL" id="WXFA01000003">
    <property type="protein sequence ID" value="MBM3090311.1"/>
    <property type="molecule type" value="Genomic_DNA"/>
</dbReference>
<dbReference type="InterPro" id="IPR006076">
    <property type="entry name" value="FAD-dep_OxRdtase"/>
</dbReference>
<evidence type="ECO:0000259" key="2">
    <source>
        <dbReference type="Pfam" id="PF01266"/>
    </source>
</evidence>
<sequence length="374" mass="40243">MALLDECEMAVVGGGLVGAALAWGLARSGTQTMVLDGEDLDLRASRTNFALIWVQGKGLGAPHYAHWSKTSAELWPEFAQTLAADTGIDVALSQRGGFSFALSAEELRDWRIELETIAAQSIGEPAPYEIFDPQALRERLPLIGRDVVGAIYSPTDGHVNSLRLFRALHAAMKHRGVEYRAHRRVDHIEPIAGGFRLTGEWGGVRARRIILAAGVDNERLAPMVGLRAPLKRSKGQILVTEKCAPFFSFASTTIRQADEGGVMIGDSEECTSSALTTNQDITAVLASRAIRVFPTLADANVVRSWTGFRVKTQDGLPIYEQSLTHPGAFIAICHSGVTLAANHALAVAPQIAAGTLSSALSPFHSRRFDAPKNA</sequence>